<proteinExistence type="predicted"/>
<evidence type="ECO:0000313" key="1">
    <source>
        <dbReference type="EMBL" id="GAG67854.1"/>
    </source>
</evidence>
<comment type="caution">
    <text evidence="1">The sequence shown here is derived from an EMBL/GenBank/DDBJ whole genome shotgun (WGS) entry which is preliminary data.</text>
</comment>
<gene>
    <name evidence="1" type="ORF">S01H4_10784</name>
</gene>
<sequence>MLYLGAYALIIVAKIWKLIEVEFGKRKEKKEEKVFIPESTFGKDGGAN</sequence>
<accession>X0ZEY6</accession>
<dbReference type="EMBL" id="BART01004203">
    <property type="protein sequence ID" value="GAG67854.1"/>
    <property type="molecule type" value="Genomic_DNA"/>
</dbReference>
<organism evidence="1">
    <name type="scientific">marine sediment metagenome</name>
    <dbReference type="NCBI Taxonomy" id="412755"/>
    <lineage>
        <taxon>unclassified sequences</taxon>
        <taxon>metagenomes</taxon>
        <taxon>ecological metagenomes</taxon>
    </lineage>
</organism>
<reference evidence="1" key="1">
    <citation type="journal article" date="2014" name="Front. Microbiol.">
        <title>High frequency of phylogenetically diverse reductive dehalogenase-homologous genes in deep subseafloor sedimentary metagenomes.</title>
        <authorList>
            <person name="Kawai M."/>
            <person name="Futagami T."/>
            <person name="Toyoda A."/>
            <person name="Takaki Y."/>
            <person name="Nishi S."/>
            <person name="Hori S."/>
            <person name="Arai W."/>
            <person name="Tsubouchi T."/>
            <person name="Morono Y."/>
            <person name="Uchiyama I."/>
            <person name="Ito T."/>
            <person name="Fujiyama A."/>
            <person name="Inagaki F."/>
            <person name="Takami H."/>
        </authorList>
    </citation>
    <scope>NUCLEOTIDE SEQUENCE</scope>
    <source>
        <strain evidence="1">Expedition CK06-06</strain>
    </source>
</reference>
<dbReference type="AlphaFoldDB" id="X0ZEY6"/>
<name>X0ZEY6_9ZZZZ</name>
<protein>
    <submittedName>
        <fullName evidence="1">Uncharacterized protein</fullName>
    </submittedName>
</protein>